<evidence type="ECO:0000313" key="2">
    <source>
        <dbReference type="EMBL" id="KAG0463638.1"/>
    </source>
</evidence>
<evidence type="ECO:0000256" key="1">
    <source>
        <dbReference type="SAM" id="MobiDB-lite"/>
    </source>
</evidence>
<gene>
    <name evidence="3" type="ORF">HPP92_019198</name>
    <name evidence="2" type="ORF">HPP92_019707</name>
</gene>
<dbReference type="Proteomes" id="UP000636800">
    <property type="component" value="Chromosome 10"/>
</dbReference>
<dbReference type="PRINTS" id="PR02054">
    <property type="entry name" value="FAM175PLANT"/>
</dbReference>
<dbReference type="InterPro" id="IPR023241">
    <property type="entry name" value="FAM175_plant"/>
</dbReference>
<protein>
    <recommendedName>
        <fullName evidence="6">BRCA1-A complex subunit Abraxas</fullName>
    </recommendedName>
</protein>
<dbReference type="AlphaFoldDB" id="A0A835Q3L8"/>
<proteinExistence type="predicted"/>
<organism evidence="3 5">
    <name type="scientific">Vanilla planifolia</name>
    <name type="common">Vanilla</name>
    <dbReference type="NCBI Taxonomy" id="51239"/>
    <lineage>
        <taxon>Eukaryota</taxon>
        <taxon>Viridiplantae</taxon>
        <taxon>Streptophyta</taxon>
        <taxon>Embryophyta</taxon>
        <taxon>Tracheophyta</taxon>
        <taxon>Spermatophyta</taxon>
        <taxon>Magnoliopsida</taxon>
        <taxon>Liliopsida</taxon>
        <taxon>Asparagales</taxon>
        <taxon>Orchidaceae</taxon>
        <taxon>Vanilloideae</taxon>
        <taxon>Vanilleae</taxon>
        <taxon>Vanilla</taxon>
    </lineage>
</organism>
<name>A0A835Q3L8_VANPL</name>
<evidence type="ECO:0000313" key="3">
    <source>
        <dbReference type="EMBL" id="KAG0465034.1"/>
    </source>
</evidence>
<dbReference type="GO" id="GO:0031593">
    <property type="term" value="F:polyubiquitin modification-dependent protein binding"/>
    <property type="evidence" value="ECO:0007669"/>
    <property type="project" value="TreeGrafter"/>
</dbReference>
<dbReference type="EMBL" id="JADCNM010000010">
    <property type="protein sequence ID" value="KAG0465034.1"/>
    <property type="molecule type" value="Genomic_DNA"/>
</dbReference>
<dbReference type="Pfam" id="PF21125">
    <property type="entry name" value="MPN_2A_DUB_like"/>
    <property type="match status" value="1"/>
</dbReference>
<dbReference type="PANTHER" id="PTHR31728">
    <property type="entry name" value="ABRAXAS FAMILY MEMBER"/>
    <property type="match status" value="1"/>
</dbReference>
<evidence type="ECO:0000313" key="5">
    <source>
        <dbReference type="Proteomes" id="UP000639772"/>
    </source>
</evidence>
<keyword evidence="4" id="KW-1185">Reference proteome</keyword>
<dbReference type="GO" id="GO:0005634">
    <property type="term" value="C:nucleus"/>
    <property type="evidence" value="ECO:0007669"/>
    <property type="project" value="TreeGrafter"/>
</dbReference>
<dbReference type="EMBL" id="JADCNL010000010">
    <property type="protein sequence ID" value="KAG0463638.1"/>
    <property type="molecule type" value="Genomic_DNA"/>
</dbReference>
<feature type="region of interest" description="Disordered" evidence="1">
    <location>
        <begin position="37"/>
        <end position="62"/>
    </location>
</feature>
<dbReference type="InterPro" id="IPR023238">
    <property type="entry name" value="FAM175"/>
</dbReference>
<sequence length="322" mass="34725">MADDSFLVEKISIAGPALASILQRFSSSPGDADGFLFGHFTRLPPPDPHDDDPSSSYSVAPGPGSPTAFSASITGQFSSGAPMSFYDSIGRIDPHCVRRATASTEIGHGSVLLGWFSCRRRTTLRPSMRELAVSNSLFKTLTLGTPSVPKLQDSPPAASIFLLLSSSSTENQSIHTHEYRAFVLRKKSPGGACVLEPTSLHIVNIGPDFRGQYGSFLPESMLPLMPCGAEDDLGWREGLRGLQEAGAAQRLLGLATEGFKMEQLAHLVGPGGAEYVSELEDLYRKMLLKLERLASLVEKSSAKVLEQENKNSKMRCRLAGLE</sequence>
<evidence type="ECO:0000313" key="4">
    <source>
        <dbReference type="Proteomes" id="UP000636800"/>
    </source>
</evidence>
<dbReference type="PANTHER" id="PTHR31728:SF5">
    <property type="entry name" value="OS07G0540200 PROTEIN"/>
    <property type="match status" value="1"/>
</dbReference>
<dbReference type="PRINTS" id="PR02051">
    <property type="entry name" value="PROTEINF175"/>
</dbReference>
<evidence type="ECO:0008006" key="6">
    <source>
        <dbReference type="Google" id="ProtNLM"/>
    </source>
</evidence>
<accession>A0A835Q3L8</accession>
<dbReference type="Proteomes" id="UP000639772">
    <property type="component" value="Chromosome 10"/>
</dbReference>
<reference evidence="4 5" key="1">
    <citation type="journal article" date="2020" name="Nat. Food">
        <title>A phased Vanilla planifolia genome enables genetic improvement of flavour and production.</title>
        <authorList>
            <person name="Hasing T."/>
            <person name="Tang H."/>
            <person name="Brym M."/>
            <person name="Khazi F."/>
            <person name="Huang T."/>
            <person name="Chambers A.H."/>
        </authorList>
    </citation>
    <scope>NUCLEOTIDE SEQUENCE [LARGE SCALE GENOMIC DNA]</scope>
    <source>
        <tissue evidence="3">Leaf</tissue>
    </source>
</reference>
<comment type="caution">
    <text evidence="3">The sequence shown here is derived from an EMBL/GenBank/DDBJ whole genome shotgun (WGS) entry which is preliminary data.</text>
</comment>
<dbReference type="OrthoDB" id="6358435at2759"/>